<dbReference type="Proteomes" id="UP000807159">
    <property type="component" value="Chromosome 3"/>
</dbReference>
<name>A0A8T2ZB10_POPDE</name>
<dbReference type="EMBL" id="JACEGQ020000003">
    <property type="protein sequence ID" value="KAH8514784.1"/>
    <property type="molecule type" value="Genomic_DNA"/>
</dbReference>
<accession>A0A8T2ZB10</accession>
<dbReference type="AlphaFoldDB" id="A0A8T2ZB10"/>
<sequence length="571" mass="63926">MALRVPAPEAAEIAIGAIGRGYDVAIDLRLRYCKGDLKDPRLIEIDEDGGREIILPGGISIPNVSKSIKCDKGERTRFRSDVLSFQQMSEQFNQELSLTGKIPSVALEKSQMVLRDHVKKAVPSTWDPAALAKFIETFGTHIIVGVKMGGKDVIYMKQQHSSTLQPADLQKRLKEMADRRFLDTNGQYGIASEQVDQNNKLGIREPRLRFADTNPSSSYSHKEDIVRIYKRRGGRDNGILSHTEWLHSVQSEPDVISMSFIPVTSLLYGVPGSGFLSHAINLYLRYKPPIEELHQFLEFQLPRQWAPVFSELPLGPQRKQQNTASLQFSLMGPKLFVNTTPVDVGKRPVTGLRLYLEGKRSNRLAIHLQHLSSLPKIFQLKDDSNGNNTNQESYERKYYEKVQWKHFSHICTAPVESDEDLSIVTGAQLQVVNSGFKNILFLRLRFSTVLGAVSVKQPEWDGSPGLARKSGLISTLISHHFTSVQKPPPRPADVNINSAVYPGGPPMPSQAPKLLKFVDITEMTRGPQETPGYWVVSGAKLAVEKGRISLRVKYSLLTQVLSDDEDVETEH</sequence>
<gene>
    <name evidence="2" type="ORF">H0E87_007582</name>
</gene>
<proteinExistence type="predicted"/>
<dbReference type="InterPro" id="IPR044663">
    <property type="entry name" value="CAD1/NSL1-like"/>
</dbReference>
<keyword evidence="3" id="KW-1185">Reference proteome</keyword>
<evidence type="ECO:0000313" key="2">
    <source>
        <dbReference type="EMBL" id="KAH8514784.1"/>
    </source>
</evidence>
<protein>
    <recommendedName>
        <fullName evidence="1">MACPF domain-containing protein</fullName>
    </recommendedName>
</protein>
<dbReference type="GO" id="GO:0005886">
    <property type="term" value="C:plasma membrane"/>
    <property type="evidence" value="ECO:0007669"/>
    <property type="project" value="TreeGrafter"/>
</dbReference>
<dbReference type="Pfam" id="PF01823">
    <property type="entry name" value="MACPF"/>
    <property type="match status" value="1"/>
</dbReference>
<dbReference type="PANTHER" id="PTHR33199:SF1">
    <property type="entry name" value="OS01G0958700 PROTEIN"/>
    <property type="match status" value="1"/>
</dbReference>
<dbReference type="GO" id="GO:0009626">
    <property type="term" value="P:plant-type hypersensitive response"/>
    <property type="evidence" value="ECO:0007669"/>
    <property type="project" value="TreeGrafter"/>
</dbReference>
<dbReference type="InterPro" id="IPR020864">
    <property type="entry name" value="MACPF"/>
</dbReference>
<organism evidence="2 3">
    <name type="scientific">Populus deltoides</name>
    <name type="common">Eastern poplar</name>
    <name type="synonym">Eastern cottonwood</name>
    <dbReference type="NCBI Taxonomy" id="3696"/>
    <lineage>
        <taxon>Eukaryota</taxon>
        <taxon>Viridiplantae</taxon>
        <taxon>Streptophyta</taxon>
        <taxon>Embryophyta</taxon>
        <taxon>Tracheophyta</taxon>
        <taxon>Spermatophyta</taxon>
        <taxon>Magnoliopsida</taxon>
        <taxon>eudicotyledons</taxon>
        <taxon>Gunneridae</taxon>
        <taxon>Pentapetalae</taxon>
        <taxon>rosids</taxon>
        <taxon>fabids</taxon>
        <taxon>Malpighiales</taxon>
        <taxon>Salicaceae</taxon>
        <taxon>Saliceae</taxon>
        <taxon>Populus</taxon>
    </lineage>
</organism>
<dbReference type="EMBL" id="JACEGQ020000003">
    <property type="protein sequence ID" value="KAH8514783.1"/>
    <property type="molecule type" value="Genomic_DNA"/>
</dbReference>
<dbReference type="PROSITE" id="PS51412">
    <property type="entry name" value="MACPF_2"/>
    <property type="match status" value="1"/>
</dbReference>
<feature type="domain" description="MACPF" evidence="1">
    <location>
        <begin position="1"/>
        <end position="297"/>
    </location>
</feature>
<dbReference type="GO" id="GO:2000031">
    <property type="term" value="P:regulation of salicylic acid mediated signaling pathway"/>
    <property type="evidence" value="ECO:0007669"/>
    <property type="project" value="InterPro"/>
</dbReference>
<reference evidence="2" key="1">
    <citation type="journal article" date="2021" name="J. Hered.">
        <title>Genome Assembly of Salicaceae Populus deltoides (Eastern Cottonwood) I-69 Based on Nanopore Sequencing and Hi-C Technologies.</title>
        <authorList>
            <person name="Bai S."/>
            <person name="Wu H."/>
            <person name="Zhang J."/>
            <person name="Pan Z."/>
            <person name="Zhao W."/>
            <person name="Li Z."/>
            <person name="Tong C."/>
        </authorList>
    </citation>
    <scope>NUCLEOTIDE SEQUENCE</scope>
    <source>
        <tissue evidence="2">Leaf</tissue>
    </source>
</reference>
<dbReference type="PANTHER" id="PTHR33199">
    <property type="entry name" value="MACPF DOMAIN-CONTAINING PROTEIN CAD1"/>
    <property type="match status" value="1"/>
</dbReference>
<evidence type="ECO:0000313" key="3">
    <source>
        <dbReference type="Proteomes" id="UP000807159"/>
    </source>
</evidence>
<evidence type="ECO:0000259" key="1">
    <source>
        <dbReference type="PROSITE" id="PS51412"/>
    </source>
</evidence>
<dbReference type="SMART" id="SM00457">
    <property type="entry name" value="MACPF"/>
    <property type="match status" value="1"/>
</dbReference>
<comment type="caution">
    <text evidence="2">The sequence shown here is derived from an EMBL/GenBank/DDBJ whole genome shotgun (WGS) entry which is preliminary data.</text>
</comment>